<proteinExistence type="predicted"/>
<evidence type="ECO:0000313" key="2">
    <source>
        <dbReference type="Proteomes" id="UP001060215"/>
    </source>
</evidence>
<sequence length="438" mass="48800">MKSVSGSGLERPGIQIKEMLEEAQNTKAISRPSREVVRLGMMDNGKIVGQVNSQMPSSFSQVKFTSVGMEFGEDWRVANSQNCKLMGKKKAIVHSLGEKRGKLSSKEGKEGRIGGSSAKRVWHKGPMFRVATAVLARSSSAGMADMDNDQALEEARKMVNVGKSLGISFKGKENEVLQRIVELEKNDAQRDSAWFLAIIGVKLRMVNGQTMFEEMSQVRCDRVADALENGQGNLLTNLPLHPHPFATLIHSAMFLNNGVAINSRKRRREVADTELSLAPTNLFSLQPPPPPPTPTPSPPPQPPPQKMCTPLPLPLPFLSFTSMLTEDRTAQIVEQSDQIDEIIKTHADQLRRTLADKWQRHYSTLICAAEERASKRLKERELECELTVRRNAELEQRAAQYSEEAHVWQAKARKLEQTAASLRAALRQQANVHGGRRE</sequence>
<reference evidence="1 2" key="1">
    <citation type="journal article" date="2022" name="Plant J.">
        <title>Chromosome-level genome of Camellia lanceoleosa provides a valuable resource for understanding genome evolution and self-incompatibility.</title>
        <authorList>
            <person name="Gong W."/>
            <person name="Xiao S."/>
            <person name="Wang L."/>
            <person name="Liao Z."/>
            <person name="Chang Y."/>
            <person name="Mo W."/>
            <person name="Hu G."/>
            <person name="Li W."/>
            <person name="Zhao G."/>
            <person name="Zhu H."/>
            <person name="Hu X."/>
            <person name="Ji K."/>
            <person name="Xiang X."/>
            <person name="Song Q."/>
            <person name="Yuan D."/>
            <person name="Jin S."/>
            <person name="Zhang L."/>
        </authorList>
    </citation>
    <scope>NUCLEOTIDE SEQUENCE [LARGE SCALE GENOMIC DNA]</scope>
    <source>
        <strain evidence="1">SQ_2022a</strain>
    </source>
</reference>
<name>A0ACC0H2G3_9ERIC</name>
<dbReference type="Proteomes" id="UP001060215">
    <property type="component" value="Chromosome 7"/>
</dbReference>
<gene>
    <name evidence="1" type="ORF">LOK49_LG07G00685</name>
</gene>
<dbReference type="EMBL" id="CM045764">
    <property type="protein sequence ID" value="KAI8007099.1"/>
    <property type="molecule type" value="Genomic_DNA"/>
</dbReference>
<comment type="caution">
    <text evidence="1">The sequence shown here is derived from an EMBL/GenBank/DDBJ whole genome shotgun (WGS) entry which is preliminary data.</text>
</comment>
<protein>
    <submittedName>
        <fullName evidence="1">Uncharacterized protein</fullName>
    </submittedName>
</protein>
<evidence type="ECO:0000313" key="1">
    <source>
        <dbReference type="EMBL" id="KAI8007099.1"/>
    </source>
</evidence>
<organism evidence="1 2">
    <name type="scientific">Camellia lanceoleosa</name>
    <dbReference type="NCBI Taxonomy" id="1840588"/>
    <lineage>
        <taxon>Eukaryota</taxon>
        <taxon>Viridiplantae</taxon>
        <taxon>Streptophyta</taxon>
        <taxon>Embryophyta</taxon>
        <taxon>Tracheophyta</taxon>
        <taxon>Spermatophyta</taxon>
        <taxon>Magnoliopsida</taxon>
        <taxon>eudicotyledons</taxon>
        <taxon>Gunneridae</taxon>
        <taxon>Pentapetalae</taxon>
        <taxon>asterids</taxon>
        <taxon>Ericales</taxon>
        <taxon>Theaceae</taxon>
        <taxon>Camellia</taxon>
    </lineage>
</organism>
<accession>A0ACC0H2G3</accession>
<keyword evidence="2" id="KW-1185">Reference proteome</keyword>